<dbReference type="SUPFAM" id="SSF53335">
    <property type="entry name" value="S-adenosyl-L-methionine-dependent methyltransferases"/>
    <property type="match status" value="1"/>
</dbReference>
<name>A0ABD3MD87_9STRA</name>
<dbReference type="InterPro" id="IPR019410">
    <property type="entry name" value="Methyltransf_16"/>
</dbReference>
<evidence type="ECO:0000313" key="2">
    <source>
        <dbReference type="Proteomes" id="UP001530293"/>
    </source>
</evidence>
<dbReference type="Pfam" id="PF10294">
    <property type="entry name" value="Methyltransf_16"/>
    <property type="match status" value="1"/>
</dbReference>
<dbReference type="Proteomes" id="UP001530293">
    <property type="component" value="Unassembled WGS sequence"/>
</dbReference>
<dbReference type="InterPro" id="IPR029063">
    <property type="entry name" value="SAM-dependent_MTases_sf"/>
</dbReference>
<dbReference type="Gene3D" id="3.40.50.150">
    <property type="entry name" value="Vaccinia Virus protein VP39"/>
    <property type="match status" value="1"/>
</dbReference>
<accession>A0ABD3MD87</accession>
<evidence type="ECO:0000313" key="1">
    <source>
        <dbReference type="EMBL" id="KAL3759891.1"/>
    </source>
</evidence>
<organism evidence="1 2">
    <name type="scientific">Discostella pseudostelligera</name>
    <dbReference type="NCBI Taxonomy" id="259834"/>
    <lineage>
        <taxon>Eukaryota</taxon>
        <taxon>Sar</taxon>
        <taxon>Stramenopiles</taxon>
        <taxon>Ochrophyta</taxon>
        <taxon>Bacillariophyta</taxon>
        <taxon>Coscinodiscophyceae</taxon>
        <taxon>Thalassiosirophycidae</taxon>
        <taxon>Stephanodiscales</taxon>
        <taxon>Stephanodiscaceae</taxon>
        <taxon>Discostella</taxon>
    </lineage>
</organism>
<sequence length="303" mass="33648">MAAGSGSYDADADATDAADDQHEFIRSLFTISTDCHGDDDDCDGDDDDISEHTWICPNNSSLSIIYHLTIYAPGHGNRIWNSSACIAQHLLIPEFRSMIIDSTRQRRIEWPPKTCLEFGAGAALPSLALLHEGAYRVILTDSARANNRTFDALHKSVHVNAKVWNISEEELSHRVQIVPHTWGEADELSCALGGERNNNLADLVIASDCIYNPTHHLSLLQSAVRSMSDNGLFIVGYSLHGNVPPDRVLHFFHVAKHEFGLEIVKEVMREYDCQEGIGSNDRNRAVVYVKVLARQLNSPDDDT</sequence>
<protein>
    <submittedName>
        <fullName evidence="1">Uncharacterized protein</fullName>
    </submittedName>
</protein>
<dbReference type="EMBL" id="JALLBG020000196">
    <property type="protein sequence ID" value="KAL3759891.1"/>
    <property type="molecule type" value="Genomic_DNA"/>
</dbReference>
<gene>
    <name evidence="1" type="ORF">ACHAWU_007635</name>
</gene>
<comment type="caution">
    <text evidence="1">The sequence shown here is derived from an EMBL/GenBank/DDBJ whole genome shotgun (WGS) entry which is preliminary data.</text>
</comment>
<proteinExistence type="predicted"/>
<keyword evidence="2" id="KW-1185">Reference proteome</keyword>
<dbReference type="PANTHER" id="PTHR14614:SF10">
    <property type="entry name" value="PROTEIN N-TERMINAL AND LYSINE N-METHYLTRANSFERASE EFM7"/>
    <property type="match status" value="1"/>
</dbReference>
<dbReference type="PANTHER" id="PTHR14614">
    <property type="entry name" value="HEPATOCELLULAR CARCINOMA-ASSOCIATED ANTIGEN"/>
    <property type="match status" value="1"/>
</dbReference>
<reference evidence="1 2" key="1">
    <citation type="submission" date="2024-10" db="EMBL/GenBank/DDBJ databases">
        <title>Updated reference genomes for cyclostephanoid diatoms.</title>
        <authorList>
            <person name="Roberts W.R."/>
            <person name="Alverson A.J."/>
        </authorList>
    </citation>
    <scope>NUCLEOTIDE SEQUENCE [LARGE SCALE GENOMIC DNA]</scope>
    <source>
        <strain evidence="1 2">AJA232-27</strain>
    </source>
</reference>
<dbReference type="AlphaFoldDB" id="A0ABD3MD87"/>